<name>M5E483_9FIRM</name>
<evidence type="ECO:0000256" key="5">
    <source>
        <dbReference type="ARBA" id="ARBA00022516"/>
    </source>
</evidence>
<dbReference type="GO" id="GO:0005524">
    <property type="term" value="F:ATP binding"/>
    <property type="evidence" value="ECO:0007669"/>
    <property type="project" value="UniProtKB-UniRule"/>
</dbReference>
<evidence type="ECO:0000256" key="8">
    <source>
        <dbReference type="ARBA" id="ARBA00022741"/>
    </source>
</evidence>
<dbReference type="STRING" id="1293054.HSACCH_02553"/>
<dbReference type="GO" id="GO:0009029">
    <property type="term" value="F:lipid-A 4'-kinase activity"/>
    <property type="evidence" value="ECO:0007669"/>
    <property type="project" value="UniProtKB-UniRule"/>
</dbReference>
<evidence type="ECO:0000256" key="2">
    <source>
        <dbReference type="ARBA" id="ARBA00004870"/>
    </source>
</evidence>
<dbReference type="Pfam" id="PF02606">
    <property type="entry name" value="LpxK"/>
    <property type="match status" value="1"/>
</dbReference>
<keyword evidence="14" id="KW-0812">Transmembrane</keyword>
<evidence type="ECO:0000256" key="9">
    <source>
        <dbReference type="ARBA" id="ARBA00022777"/>
    </source>
</evidence>
<dbReference type="OrthoDB" id="9789797at2"/>
<keyword evidence="16" id="KW-1185">Reference proteome</keyword>
<dbReference type="NCBIfam" id="TIGR00682">
    <property type="entry name" value="lpxK"/>
    <property type="match status" value="1"/>
</dbReference>
<gene>
    <name evidence="13" type="primary">lpxK</name>
    <name evidence="15" type="ORF">HSACCH_02553</name>
</gene>
<organism evidence="15 16">
    <name type="scientific">Halanaerobium saccharolyticum subsp. saccharolyticum DSM 6643</name>
    <dbReference type="NCBI Taxonomy" id="1293054"/>
    <lineage>
        <taxon>Bacteria</taxon>
        <taxon>Bacillati</taxon>
        <taxon>Bacillota</taxon>
        <taxon>Clostridia</taxon>
        <taxon>Halanaerobiales</taxon>
        <taxon>Halanaerobiaceae</taxon>
        <taxon>Halanaerobium</taxon>
    </lineage>
</organism>
<comment type="similarity">
    <text evidence="13">Belongs to the LpxK family.</text>
</comment>
<evidence type="ECO:0000256" key="1">
    <source>
        <dbReference type="ARBA" id="ARBA00002274"/>
    </source>
</evidence>
<protein>
    <recommendedName>
        <fullName evidence="4 13">Tetraacyldisaccharide 4'-kinase</fullName>
        <ecNumber evidence="3 13">2.7.1.130</ecNumber>
    </recommendedName>
    <alternativeName>
        <fullName evidence="12 13">Lipid A 4'-kinase</fullName>
    </alternativeName>
</protein>
<dbReference type="InParanoid" id="M5E483"/>
<proteinExistence type="inferred from homology"/>
<keyword evidence="14" id="KW-1133">Transmembrane helix</keyword>
<evidence type="ECO:0000256" key="14">
    <source>
        <dbReference type="SAM" id="Phobius"/>
    </source>
</evidence>
<evidence type="ECO:0000313" key="15">
    <source>
        <dbReference type="EMBL" id="CCU81063.1"/>
    </source>
</evidence>
<dbReference type="GO" id="GO:0009245">
    <property type="term" value="P:lipid A biosynthetic process"/>
    <property type="evidence" value="ECO:0007669"/>
    <property type="project" value="UniProtKB-UniRule"/>
</dbReference>
<evidence type="ECO:0000256" key="3">
    <source>
        <dbReference type="ARBA" id="ARBA00012071"/>
    </source>
</evidence>
<dbReference type="EMBL" id="CAUI01000023">
    <property type="protein sequence ID" value="CCU81063.1"/>
    <property type="molecule type" value="Genomic_DNA"/>
</dbReference>
<evidence type="ECO:0000256" key="13">
    <source>
        <dbReference type="HAMAP-Rule" id="MF_00409"/>
    </source>
</evidence>
<keyword evidence="6 13" id="KW-0441">Lipid A biosynthesis</keyword>
<feature type="transmembrane region" description="Helical" evidence="14">
    <location>
        <begin position="20"/>
        <end position="38"/>
    </location>
</feature>
<dbReference type="AlphaFoldDB" id="M5E483"/>
<dbReference type="GO" id="GO:0005886">
    <property type="term" value="C:plasma membrane"/>
    <property type="evidence" value="ECO:0007669"/>
    <property type="project" value="TreeGrafter"/>
</dbReference>
<keyword evidence="14" id="KW-0472">Membrane</keyword>
<dbReference type="PANTHER" id="PTHR42724:SF1">
    <property type="entry name" value="TETRAACYLDISACCHARIDE 4'-KINASE, MITOCHONDRIAL-RELATED"/>
    <property type="match status" value="1"/>
</dbReference>
<dbReference type="InterPro" id="IPR027417">
    <property type="entry name" value="P-loop_NTPase"/>
</dbReference>
<keyword evidence="10 13" id="KW-0067">ATP-binding</keyword>
<dbReference type="UniPathway" id="UPA00359">
    <property type="reaction ID" value="UER00482"/>
</dbReference>
<evidence type="ECO:0000256" key="4">
    <source>
        <dbReference type="ARBA" id="ARBA00016436"/>
    </source>
</evidence>
<comment type="catalytic activity">
    <reaction evidence="13">
        <text>a lipid A disaccharide + ATP = a lipid IVA + ADP + H(+)</text>
        <dbReference type="Rhea" id="RHEA:67840"/>
        <dbReference type="ChEBI" id="CHEBI:15378"/>
        <dbReference type="ChEBI" id="CHEBI:30616"/>
        <dbReference type="ChEBI" id="CHEBI:176343"/>
        <dbReference type="ChEBI" id="CHEBI:176425"/>
        <dbReference type="ChEBI" id="CHEBI:456216"/>
        <dbReference type="EC" id="2.7.1.130"/>
    </reaction>
</comment>
<keyword evidence="11 13" id="KW-0443">Lipid metabolism</keyword>
<keyword evidence="9 13" id="KW-0418">Kinase</keyword>
<dbReference type="Proteomes" id="UP000012063">
    <property type="component" value="Unassembled WGS sequence"/>
</dbReference>
<keyword evidence="8 13" id="KW-0547">Nucleotide-binding</keyword>
<evidence type="ECO:0000256" key="10">
    <source>
        <dbReference type="ARBA" id="ARBA00022840"/>
    </source>
</evidence>
<evidence type="ECO:0000256" key="7">
    <source>
        <dbReference type="ARBA" id="ARBA00022679"/>
    </source>
</evidence>
<keyword evidence="5 13" id="KW-0444">Lipid biosynthesis</keyword>
<dbReference type="eggNOG" id="COG1663">
    <property type="taxonomic scope" value="Bacteria"/>
</dbReference>
<dbReference type="InterPro" id="IPR003758">
    <property type="entry name" value="LpxK"/>
</dbReference>
<reference evidence="16" key="1">
    <citation type="journal article" date="2013" name="Genome Announc.">
        <title>Genome Sequence of Halanaerobium saccharolyticum subsp. saccharolyticum Strain DSM 6643T, a Halophilic Hydrogen-Producing Bacterium.</title>
        <authorList>
            <person name="Kivisto A."/>
            <person name="Larjo A."/>
            <person name="Ciranna A."/>
            <person name="Santala V."/>
            <person name="Roos C."/>
            <person name="Karp M."/>
        </authorList>
    </citation>
    <scope>NUCLEOTIDE SEQUENCE [LARGE SCALE GENOMIC DNA]</scope>
    <source>
        <strain evidence="16">DSM 6643</strain>
    </source>
</reference>
<accession>M5E483</accession>
<evidence type="ECO:0000313" key="16">
    <source>
        <dbReference type="Proteomes" id="UP000012063"/>
    </source>
</evidence>
<sequence length="374" mass="41938">MSSLRKYLENIIDGSKEGILAGVIRCILFLLSLFYAQLAKIRSTLYQNNILKKKEAGVPVISIGNITTGGTGKTPFTAFLAEELKSQYKIAIISRGYGAAKNVEEPYLIKDGSKLYADAAQAGDELFMLARNYDQLIFIRSANRYQGTKMAEAHGADLILLDDGFQHYQLKRNSDIVLIDAEKPFSNNKVLPAGLLREPFTALKRADIFLLNRSENVDFNRIKELENSLETLSPSNDGVFKAETSLESCVCVASQQEEKLDFLKEKKVFAFSGIGSPEAFKKSIESAGAKIVSYKIFKDHYNYQKEDLLTLLDQYSASQADLILTTEKDAVKLSDFAEMIGNLPFYYLKISLKIEEKDKLLKIIKSKIRNENAK</sequence>
<dbReference type="PANTHER" id="PTHR42724">
    <property type="entry name" value="TETRAACYLDISACCHARIDE 4'-KINASE"/>
    <property type="match status" value="1"/>
</dbReference>
<dbReference type="HAMAP" id="MF_00409">
    <property type="entry name" value="LpxK"/>
    <property type="match status" value="1"/>
</dbReference>
<dbReference type="SUPFAM" id="SSF52540">
    <property type="entry name" value="P-loop containing nucleoside triphosphate hydrolases"/>
    <property type="match status" value="1"/>
</dbReference>
<keyword evidence="7 13" id="KW-0808">Transferase</keyword>
<evidence type="ECO:0000256" key="11">
    <source>
        <dbReference type="ARBA" id="ARBA00023098"/>
    </source>
</evidence>
<feature type="binding site" evidence="13">
    <location>
        <begin position="67"/>
        <end position="74"/>
    </location>
    <ligand>
        <name>ATP</name>
        <dbReference type="ChEBI" id="CHEBI:30616"/>
    </ligand>
</feature>
<comment type="caution">
    <text evidence="15">The sequence shown here is derived from an EMBL/GenBank/DDBJ whole genome shotgun (WGS) entry which is preliminary data.</text>
</comment>
<comment type="function">
    <text evidence="1 13">Transfers the gamma-phosphate of ATP to the 4'-position of a tetraacyldisaccharide 1-phosphate intermediate (termed DS-1-P) to form tetraacyldisaccharide 1,4'-bis-phosphate (lipid IVA).</text>
</comment>
<dbReference type="RefSeq" id="WP_005490393.1">
    <property type="nucleotide sequence ID" value="NZ_CAUI01000023.1"/>
</dbReference>
<dbReference type="EC" id="2.7.1.130" evidence="3 13"/>
<dbReference type="GO" id="GO:0009244">
    <property type="term" value="P:lipopolysaccharide core region biosynthetic process"/>
    <property type="evidence" value="ECO:0007669"/>
    <property type="project" value="TreeGrafter"/>
</dbReference>
<comment type="pathway">
    <text evidence="2 13">Glycolipid biosynthesis; lipid IV(A) biosynthesis; lipid IV(A) from (3R)-3-hydroxytetradecanoyl-[acyl-carrier-protein] and UDP-N-acetyl-alpha-D-glucosamine: step 6/6.</text>
</comment>
<evidence type="ECO:0000256" key="6">
    <source>
        <dbReference type="ARBA" id="ARBA00022556"/>
    </source>
</evidence>
<evidence type="ECO:0000256" key="12">
    <source>
        <dbReference type="ARBA" id="ARBA00029757"/>
    </source>
</evidence>